<dbReference type="InterPro" id="IPR038475">
    <property type="entry name" value="RecG_C_sf"/>
</dbReference>
<name>A0A2M8QDV5_9CHLR</name>
<evidence type="ECO:0000313" key="1">
    <source>
        <dbReference type="EMBL" id="PJF47995.1"/>
    </source>
</evidence>
<dbReference type="Gene3D" id="1.10.10.10">
    <property type="entry name" value="Winged helix-like DNA-binding domain superfamily/Winged helix DNA-binding domain"/>
    <property type="match status" value="1"/>
</dbReference>
<dbReference type="PANTHER" id="PTHR30595">
    <property type="entry name" value="GLPR-RELATED TRANSCRIPTIONAL REPRESSOR"/>
    <property type="match status" value="1"/>
</dbReference>
<dbReference type="EMBL" id="PGTN01000027">
    <property type="protein sequence ID" value="PJF47995.1"/>
    <property type="molecule type" value="Genomic_DNA"/>
</dbReference>
<dbReference type="Gene3D" id="3.30.565.60">
    <property type="match status" value="1"/>
</dbReference>
<dbReference type="Pfam" id="PF13749">
    <property type="entry name" value="HATPase_c_4"/>
    <property type="match status" value="1"/>
</dbReference>
<sequence length="453" mass="50516">MLTSADVKKLLAAGPGARIEVLSPNVAGPERMARSLVALANARGGVLVIPFGAKDKVSPEEARDRALQAMLMSEPRLIAPLPYFVGSDPNAPEALIVEVPEGLPNVYSLDGRYLTRENGRNVALGARALRELMLVRGESTWESATPSGAGRDDLDWPKAEAYAQQARVGDEDAEDVLLRRGCLVKRGPQVKPTFAGLLLFGRQPQRWVRSAEILCARFGGTEMGDVFARQTIGGTLPEQIRRAEAFLAEHLAHRARLRDWQRRDEPLYPPGVLREAVVNAVAHRDYRLTGNPIHVLMFSDRVEVRSPGRLPGHITLKNLLRERYSRNEAIVQVLADMGFIERLGYGIDRMVRAMKEADQPPPAFEETEAGFAVTLYAKAIESEALPPPQTAQQQRWQKMLAYLKANGRITNRDYQELCPDVNPETLRRDFVDMVERGLILRIGDKRGTYYILK</sequence>
<protein>
    <submittedName>
        <fullName evidence="1">Transcriptional regulator</fullName>
    </submittedName>
</protein>
<reference evidence="1 2" key="1">
    <citation type="submission" date="2017-11" db="EMBL/GenBank/DDBJ databases">
        <title>Evolution of Phototrophy in the Chloroflexi Phylum Driven by Horizontal Gene Transfer.</title>
        <authorList>
            <person name="Ward L.M."/>
            <person name="Hemp J."/>
            <person name="Shih P.M."/>
            <person name="Mcglynn S.E."/>
            <person name="Fischer W."/>
        </authorList>
    </citation>
    <scope>NUCLEOTIDE SEQUENCE [LARGE SCALE GENOMIC DNA]</scope>
    <source>
        <strain evidence="1">JP3_7</strain>
    </source>
</reference>
<dbReference type="InterPro" id="IPR036388">
    <property type="entry name" value="WH-like_DNA-bd_sf"/>
</dbReference>
<dbReference type="Proteomes" id="UP000230790">
    <property type="component" value="Unassembled WGS sequence"/>
</dbReference>
<dbReference type="PANTHER" id="PTHR30595:SF6">
    <property type="entry name" value="SCHLAFEN ALBA-2 DOMAIN-CONTAINING PROTEIN"/>
    <property type="match status" value="1"/>
</dbReference>
<comment type="caution">
    <text evidence="1">The sequence shown here is derived from an EMBL/GenBank/DDBJ whole genome shotgun (WGS) entry which is preliminary data.</text>
</comment>
<organism evidence="1 2">
    <name type="scientific">Candidatus Thermofonsia Clade 3 bacterium</name>
    <dbReference type="NCBI Taxonomy" id="2364212"/>
    <lineage>
        <taxon>Bacteria</taxon>
        <taxon>Bacillati</taxon>
        <taxon>Chloroflexota</taxon>
        <taxon>Candidatus Thermofontia</taxon>
        <taxon>Candidatus Thermofonsia Clade 3</taxon>
    </lineage>
</organism>
<dbReference type="AlphaFoldDB" id="A0A2M8QDV5"/>
<evidence type="ECO:0000313" key="2">
    <source>
        <dbReference type="Proteomes" id="UP000230790"/>
    </source>
</evidence>
<accession>A0A2M8QDV5</accession>
<proteinExistence type="predicted"/>
<gene>
    <name evidence="1" type="ORF">CUN48_05665</name>
</gene>